<dbReference type="InterPro" id="IPR026825">
    <property type="entry name" value="Vac14"/>
</dbReference>
<dbReference type="SUPFAM" id="SSF110296">
    <property type="entry name" value="Oligoxyloglucan reducing end-specific cellobiohydrolase"/>
    <property type="match status" value="1"/>
</dbReference>
<dbReference type="GO" id="GO:0070772">
    <property type="term" value="C:PAS complex"/>
    <property type="evidence" value="ECO:0007669"/>
    <property type="project" value="InterPro"/>
</dbReference>
<dbReference type="InterPro" id="IPR031777">
    <property type="entry name" value="Sortilin_C"/>
</dbReference>
<keyword evidence="4" id="KW-0472">Membrane</keyword>
<feature type="region of interest" description="Disordered" evidence="6">
    <location>
        <begin position="1110"/>
        <end position="1144"/>
    </location>
</feature>
<dbReference type="SMART" id="SM00602">
    <property type="entry name" value="VPS10"/>
    <property type="match status" value="1"/>
</dbReference>
<reference evidence="9" key="1">
    <citation type="journal article" date="2018" name="Algal Res.">
        <title>Characterization of plant carbon substrate utilization by Auxenochlorella protothecoides.</title>
        <authorList>
            <person name="Vogler B.W."/>
            <person name="Starkenburg S.R."/>
            <person name="Sudasinghe N."/>
            <person name="Schambach J.Y."/>
            <person name="Rollin J.A."/>
            <person name="Pattathil S."/>
            <person name="Barry A.N."/>
        </authorList>
    </citation>
    <scope>NUCLEOTIDE SEQUENCE [LARGE SCALE GENOMIC DNA]</scope>
    <source>
        <strain evidence="9">UTEX 25</strain>
    </source>
</reference>
<organism evidence="8 9">
    <name type="scientific">Auxenochlorella protothecoides</name>
    <name type="common">Green microalga</name>
    <name type="synonym">Chlorella protothecoides</name>
    <dbReference type="NCBI Taxonomy" id="3075"/>
    <lineage>
        <taxon>Eukaryota</taxon>
        <taxon>Viridiplantae</taxon>
        <taxon>Chlorophyta</taxon>
        <taxon>core chlorophytes</taxon>
        <taxon>Trebouxiophyceae</taxon>
        <taxon>Chlorellales</taxon>
        <taxon>Chlorellaceae</taxon>
        <taxon>Auxenochlorella</taxon>
    </lineage>
</organism>
<feature type="domain" description="VPS10" evidence="7">
    <location>
        <begin position="5"/>
        <end position="674"/>
    </location>
</feature>
<dbReference type="InterPro" id="IPR021133">
    <property type="entry name" value="HEAT_type_2"/>
</dbReference>
<proteinExistence type="inferred from homology"/>
<gene>
    <name evidence="8" type="ORF">APUTEX25_004883</name>
</gene>
<dbReference type="EMBL" id="QOKY01000198">
    <property type="protein sequence ID" value="RMZ53395.1"/>
    <property type="molecule type" value="Genomic_DNA"/>
</dbReference>
<comment type="subcellular location">
    <subcellularLocation>
        <location evidence="1">Endomembrane system</location>
    </subcellularLocation>
</comment>
<dbReference type="InterPro" id="IPR016024">
    <property type="entry name" value="ARM-type_fold"/>
</dbReference>
<dbReference type="GO" id="GO:0010008">
    <property type="term" value="C:endosome membrane"/>
    <property type="evidence" value="ECO:0007669"/>
    <property type="project" value="TreeGrafter"/>
</dbReference>
<feature type="region of interest" description="Disordered" evidence="6">
    <location>
        <begin position="1187"/>
        <end position="1239"/>
    </location>
</feature>
<name>A0A3M7KUK4_AUXPR</name>
<dbReference type="SUPFAM" id="SSF48371">
    <property type="entry name" value="ARM repeat"/>
    <property type="match status" value="1"/>
</dbReference>
<keyword evidence="3" id="KW-0677">Repeat</keyword>
<dbReference type="InterPro" id="IPR006581">
    <property type="entry name" value="VPS10"/>
</dbReference>
<evidence type="ECO:0000313" key="8">
    <source>
        <dbReference type="EMBL" id="RMZ53395.1"/>
    </source>
</evidence>
<dbReference type="Pfam" id="PF15901">
    <property type="entry name" value="Sortilin_C"/>
    <property type="match status" value="1"/>
</dbReference>
<evidence type="ECO:0000256" key="2">
    <source>
        <dbReference type="ARBA" id="ARBA00010225"/>
    </source>
</evidence>
<evidence type="ECO:0000256" key="5">
    <source>
        <dbReference type="PROSITE-ProRule" id="PRU00103"/>
    </source>
</evidence>
<feature type="repeat" description="HEAT" evidence="5">
    <location>
        <begin position="871"/>
        <end position="909"/>
    </location>
</feature>
<dbReference type="PANTHER" id="PTHR16023:SF0">
    <property type="entry name" value="PROTEIN VAC14 HOMOLOG"/>
    <property type="match status" value="1"/>
</dbReference>
<dbReference type="InterPro" id="IPR011989">
    <property type="entry name" value="ARM-like"/>
</dbReference>
<dbReference type="InterPro" id="IPR021841">
    <property type="entry name" value="VAC14_Fig4p-bd"/>
</dbReference>
<dbReference type="Gene3D" id="1.25.10.10">
    <property type="entry name" value="Leucine-rich Repeat Variant"/>
    <property type="match status" value="3"/>
</dbReference>
<evidence type="ECO:0000256" key="3">
    <source>
        <dbReference type="ARBA" id="ARBA00022737"/>
    </source>
</evidence>
<dbReference type="Pfam" id="PF12755">
    <property type="entry name" value="Vac14_Fab1_bd"/>
    <property type="match status" value="1"/>
</dbReference>
<dbReference type="InterPro" id="IPR031778">
    <property type="entry name" value="Sortilin_N"/>
</dbReference>
<comment type="similarity">
    <text evidence="2">Belongs to the VAC14 family.</text>
</comment>
<dbReference type="PROSITE" id="PS50077">
    <property type="entry name" value="HEAT_REPEAT"/>
    <property type="match status" value="1"/>
</dbReference>
<feature type="compositionally biased region" description="Low complexity" evidence="6">
    <location>
        <begin position="1201"/>
        <end position="1214"/>
    </location>
</feature>
<dbReference type="Pfam" id="PF15902">
    <property type="entry name" value="Sortilin-Vps10"/>
    <property type="match status" value="1"/>
</dbReference>
<evidence type="ECO:0000256" key="1">
    <source>
        <dbReference type="ARBA" id="ARBA00004308"/>
    </source>
</evidence>
<sequence length="1527" mass="161818">MVPGKVSPYFGITNVLVSPALGQHILLQGRAHFHFTSRDGGKTFKAIGTPGNTTGFDQEILFHPKQPEWILAKTRRPSCSWYMRSSACGYDLYLTQDFGTSWRNLTEAASGRVSSFRDFDWGVSMPMYAGKPTPDEAIFATVFAGDAGAKGLYPGWDKDLHYVVSLDFFVSPVARMVPCGNLFEVVASKVFLAVPSDCPLGADGKARSVPSRSVAGRTVTLYVSDWDGDDFTEVCLPSNLEDDGYNMVETHDSAAAFVLADHAEPGSRGPTSDSPTSDAYAPAYNASMHTLSLRNVFRRDFLADFMRVEGLPGMFIANRVDPLTVATGAVADYGAYLQTVATRNGGADWSRLPLPTSFRYAQCDACPAGALRDRCSLHLHGPTSWASPAGPRPNLYSSAAAPGLLLATGNTGLHLDTKPSAAAACTWASRDGGLTWQDVADRPYIYEIGAGGDAVVAAGHASDGPTAKVRFTADAGACWHEVDLPEAILVTNIRVDPASAGTVFMVQGSACTRTTRHPDCTFQGGVSPPGKLFVIDLARLLGADFRACADADYEDWAAPAPGTCLLGRRLTLTRRRADAACFTPPGRAAPAPREERCACTAADDTECEYGFRRSWGGNASCEALPGLEAASCERWGNGVYEASHTHLRLVHGDVCIVAVVGGVVWTQCLPPAARNEWAERASPALGVAASVLWAGVDAVIGAWDWARFKWAELTHRGAAREAYFEPLSDRLDVDPEDHRSPPLFNGPFQPVNLFVLINSPSRDQSADAMIGTEAGMAVLPPAITKNIADKFYDRRKVAALEVEQMVRAQTVAGDREGIADLLDTLAINYALSAKANARKGGLLCLAASAVGMASAPGAHGEVVAEAMMPRLVPPILSSFTDPDARVRYYALEALYNVAKSTRAAFLAAFPDVFDALFRVCADADAGVQNAAAFLNNLVKDIVAEAEQWRLEPFVPQLAACLGVEDPHKRQFLLGWVGLLDSLPGRDLGRHLPDLLPGLLGMLGDPTPEIAHAASRRASPALGVAASVLWAGVDAVIGAWDWARFKWAELTHRGAAREAYFEPLSDRLDVDPEDHRSPPLFNGPFQPVNLFVLINSPSRVCWRPDEGRDRLARPGYPPEPFPAAAEDGTGPNGAASPGRPPAQHPLHQQYPVILEAVLLSLGSANPEILAAARALNQLLLEAVGRETPAAPTRTRRRGASVGGDAALSSSAGSPAGAPPPPSLPSADGDPGAPTPPPAIDTPALLASTVGALESSSEAVKLAALQWLPALLRRSFHEVFGALPALLRALVESLGASSAAVAVQALAVLGDVALRPGHSHDVLAGVADAFRGPAGAKLLQRRGVLIVQTLAERLGGLQVLLKLSSLAAEDPDPAFGAALVQALNLLLLVNPSLAGVRALLAQALYDPEAASVFSSLLRAWSRSCAACLSLAFLAQASEEVAYGLACSMLEVLAAPAVALRLETMVEACQLVSLLESPAFAGLRLRLLAPAQHPALLHADALLAFFREVQQELAAAAPQPLLSPRARDAW</sequence>
<protein>
    <recommendedName>
        <fullName evidence="7">VPS10 domain-containing protein</fullName>
    </recommendedName>
</protein>
<evidence type="ECO:0000313" key="9">
    <source>
        <dbReference type="Proteomes" id="UP000279271"/>
    </source>
</evidence>
<dbReference type="Proteomes" id="UP000279271">
    <property type="component" value="Unassembled WGS sequence"/>
</dbReference>
<dbReference type="PANTHER" id="PTHR16023">
    <property type="entry name" value="TAX1 BINDING PROTEIN-RELATED"/>
    <property type="match status" value="1"/>
</dbReference>
<evidence type="ECO:0000256" key="6">
    <source>
        <dbReference type="SAM" id="MobiDB-lite"/>
    </source>
</evidence>
<evidence type="ECO:0000256" key="4">
    <source>
        <dbReference type="ARBA" id="ARBA00023136"/>
    </source>
</evidence>
<dbReference type="InterPro" id="IPR015943">
    <property type="entry name" value="WD40/YVTN_repeat-like_dom_sf"/>
</dbReference>
<dbReference type="Gene3D" id="2.130.10.10">
    <property type="entry name" value="YVTN repeat-like/Quinoprotein amine dehydrogenase"/>
    <property type="match status" value="1"/>
</dbReference>
<evidence type="ECO:0000259" key="7">
    <source>
        <dbReference type="SMART" id="SM00602"/>
    </source>
</evidence>
<dbReference type="Gene3D" id="2.10.70.80">
    <property type="match status" value="1"/>
</dbReference>
<dbReference type="Pfam" id="PF11916">
    <property type="entry name" value="Vac14_Fig4_bd"/>
    <property type="match status" value="1"/>
</dbReference>
<comment type="caution">
    <text evidence="8">The sequence shown here is derived from an EMBL/GenBank/DDBJ whole genome shotgun (WGS) entry which is preliminary data.</text>
</comment>
<accession>A0A3M7KUK4</accession>
<dbReference type="GO" id="GO:0006661">
    <property type="term" value="P:phosphatidylinositol biosynthetic process"/>
    <property type="evidence" value="ECO:0007669"/>
    <property type="project" value="InterPro"/>
</dbReference>